<accession>A0A4V2UNF4</accession>
<comment type="caution">
    <text evidence="1">The sequence shown here is derived from an EMBL/GenBank/DDBJ whole genome shotgun (WGS) entry which is preliminary data.</text>
</comment>
<gene>
    <name evidence="1" type="ORF">EDD52_11065</name>
</gene>
<dbReference type="AlphaFoldDB" id="A0A4V2UNF4"/>
<reference evidence="1 2" key="1">
    <citation type="submission" date="2019-03" db="EMBL/GenBank/DDBJ databases">
        <title>Genomic Encyclopedia of Type Strains, Phase IV (KMG-IV): sequencing the most valuable type-strain genomes for metagenomic binning, comparative biology and taxonomic classification.</title>
        <authorList>
            <person name="Goeker M."/>
        </authorList>
    </citation>
    <scope>NUCLEOTIDE SEQUENCE [LARGE SCALE GENOMIC DNA]</scope>
    <source>
        <strain evidence="1 2">DSM 104836</strain>
    </source>
</reference>
<dbReference type="EMBL" id="SLZU01000010">
    <property type="protein sequence ID" value="TCS61891.1"/>
    <property type="molecule type" value="Genomic_DNA"/>
</dbReference>
<evidence type="ECO:0008006" key="3">
    <source>
        <dbReference type="Google" id="ProtNLM"/>
    </source>
</evidence>
<organism evidence="1 2">
    <name type="scientific">Primorskyibacter sedentarius</name>
    <dbReference type="NCBI Taxonomy" id="745311"/>
    <lineage>
        <taxon>Bacteria</taxon>
        <taxon>Pseudomonadati</taxon>
        <taxon>Pseudomonadota</taxon>
        <taxon>Alphaproteobacteria</taxon>
        <taxon>Rhodobacterales</taxon>
        <taxon>Roseobacteraceae</taxon>
        <taxon>Primorskyibacter</taxon>
    </lineage>
</organism>
<protein>
    <recommendedName>
        <fullName evidence="3">Uracil DNA glycosylase superfamily protein</fullName>
    </recommendedName>
</protein>
<evidence type="ECO:0000313" key="2">
    <source>
        <dbReference type="Proteomes" id="UP000295696"/>
    </source>
</evidence>
<evidence type="ECO:0000313" key="1">
    <source>
        <dbReference type="EMBL" id="TCS61891.1"/>
    </source>
</evidence>
<dbReference type="Proteomes" id="UP000295696">
    <property type="component" value="Unassembled WGS sequence"/>
</dbReference>
<proteinExistence type="predicted"/>
<keyword evidence="2" id="KW-1185">Reference proteome</keyword>
<name>A0A4V2UNF4_9RHOB</name>
<sequence>MASFADRLEADIRREYTASQRHCGWRLLYSPVNVVDSSDVAFIGLNPGGASATGHSELAMKAGSAYDRETWGGAPPGHSRLQRQVLALFGGLGVEPAKVLAGNLVPFRSPSWADLADRKRAVEFGASVWTEILGRAKPTLVITMGALVFRTVGKMLGITTVERHQLGWGRVTGSFALTSASRLVGLPHLSRYGVITRTGSQSGLQALLGDRWNR</sequence>